<dbReference type="InterPro" id="IPR032252">
    <property type="entry name" value="DUF4827"/>
</dbReference>
<dbReference type="GO" id="GO:0003755">
    <property type="term" value="F:peptidyl-prolyl cis-trans isomerase activity"/>
    <property type="evidence" value="ECO:0007669"/>
    <property type="project" value="InterPro"/>
</dbReference>
<protein>
    <recommendedName>
        <fullName evidence="2">DUF4827 domain-containing protein</fullName>
    </recommendedName>
</protein>
<name>A0AB33IPM4_9BACT</name>
<dbReference type="Gene3D" id="3.10.50.40">
    <property type="match status" value="1"/>
</dbReference>
<dbReference type="AlphaFoldDB" id="A0AB33IPM4"/>
<dbReference type="PROSITE" id="PS51257">
    <property type="entry name" value="PROKAR_LIPOPROTEIN"/>
    <property type="match status" value="1"/>
</dbReference>
<accession>A0AB33IPM4</accession>
<dbReference type="InterPro" id="IPR046357">
    <property type="entry name" value="PPIase_dom_sf"/>
</dbReference>
<evidence type="ECO:0008006" key="2">
    <source>
        <dbReference type="Google" id="ProtNLM"/>
    </source>
</evidence>
<organism evidence="1">
    <name type="scientific">Prevotella sp. GTC17253</name>
    <dbReference type="NCBI Taxonomy" id="3236793"/>
    <lineage>
        <taxon>Bacteria</taxon>
        <taxon>Pseudomonadati</taxon>
        <taxon>Bacteroidota</taxon>
        <taxon>Bacteroidia</taxon>
        <taxon>Bacteroidales</taxon>
        <taxon>Prevotellaceae</taxon>
        <taxon>Prevotella</taxon>
    </lineage>
</organism>
<evidence type="ECO:0000313" key="1">
    <source>
        <dbReference type="EMBL" id="BFO71009.1"/>
    </source>
</evidence>
<reference evidence="1" key="1">
    <citation type="submission" date="2024-07" db="EMBL/GenBank/DDBJ databases">
        <title>Complete genome sequence of Prevotella sp. YM-2024 GTC17253.</title>
        <authorList>
            <person name="Hayashi M."/>
            <person name="Muto Y."/>
            <person name="Tanaka K."/>
            <person name="Niwa H."/>
        </authorList>
    </citation>
    <scope>NUCLEOTIDE SEQUENCE</scope>
    <source>
        <strain evidence="1">GTC17253</strain>
    </source>
</reference>
<sequence length="211" mass="23818">MKKFTFLFFALVGVIIFASCRDHESYADKKKKERTAISQFIAKHKINLITESEFFKDTTTDVSKNEYVLLESSGIYLQIERKGTGSLIRPGETANVLCRFTETNLMTDSVILSNNVLFYSMIPDRITVRNTSGTYSGVFDSGNSVMYTAYGSTSVPTGWMSVFPYIKIGRQTRDNEEIAKVRIIVPSDKGTLSASRSVYPSLFELTFQRDI</sequence>
<dbReference type="Pfam" id="PF16109">
    <property type="entry name" value="DUF4827"/>
    <property type="match status" value="1"/>
</dbReference>
<gene>
    <name evidence="1" type="ORF">GTC17253_09750</name>
</gene>
<proteinExistence type="predicted"/>
<dbReference type="EMBL" id="AP035785">
    <property type="protein sequence ID" value="BFO71009.1"/>
    <property type="molecule type" value="Genomic_DNA"/>
</dbReference>